<sequence length="245" mass="28151">MYILKSYKGEVFRKAIHLLLVSLLVIPLTPHYRQFFQDIEFPYDATLFTYTLLTFISAFINSLQIRMPSIYVASLKMIRDFRKRIIDYINENIKIENIAEFLKDIDNAFNKHEERFTEFIAGIEREYEKKYGYISITFGIVSITLAYILFGALSTLYGILALAIIDPITAITTLLTRNSKKILKHTLPSITIAFIVYSLICFLINNNIVNAISIALVAVTVELFSPEDNLTLPLFTALASYMLHH</sequence>
<feature type="transmembrane region" description="Helical" evidence="1">
    <location>
        <begin position="12"/>
        <end position="32"/>
    </location>
</feature>
<accession>A0A7C5UWT8</accession>
<keyword evidence="1" id="KW-1133">Transmembrane helix</keyword>
<reference evidence="2" key="1">
    <citation type="journal article" date="2020" name="mSystems">
        <title>Genome- and Community-Level Interaction Insights into Carbon Utilization and Element Cycling Functions of Hydrothermarchaeota in Hydrothermal Sediment.</title>
        <authorList>
            <person name="Zhou Z."/>
            <person name="Liu Y."/>
            <person name="Xu W."/>
            <person name="Pan J."/>
            <person name="Luo Z.H."/>
            <person name="Li M."/>
        </authorList>
    </citation>
    <scope>NUCLEOTIDE SEQUENCE [LARGE SCALE GENOMIC DNA]</scope>
    <source>
        <strain evidence="2">SpSt-1</strain>
    </source>
</reference>
<comment type="caution">
    <text evidence="2">The sequence shown here is derived from an EMBL/GenBank/DDBJ whole genome shotgun (WGS) entry which is preliminary data.</text>
</comment>
<feature type="transmembrane region" description="Helical" evidence="1">
    <location>
        <begin position="52"/>
        <end position="74"/>
    </location>
</feature>
<dbReference type="AlphaFoldDB" id="A0A7C5UWT8"/>
<feature type="transmembrane region" description="Helical" evidence="1">
    <location>
        <begin position="187"/>
        <end position="205"/>
    </location>
</feature>
<proteinExistence type="predicted"/>
<protein>
    <recommendedName>
        <fullName evidence="3">Phosphatidate cytidylyltransferase</fullName>
    </recommendedName>
</protein>
<feature type="transmembrane region" description="Helical" evidence="1">
    <location>
        <begin position="156"/>
        <end position="175"/>
    </location>
</feature>
<evidence type="ECO:0000256" key="1">
    <source>
        <dbReference type="SAM" id="Phobius"/>
    </source>
</evidence>
<evidence type="ECO:0000313" key="2">
    <source>
        <dbReference type="EMBL" id="HHR96882.1"/>
    </source>
</evidence>
<feature type="transmembrane region" description="Helical" evidence="1">
    <location>
        <begin position="131"/>
        <end position="150"/>
    </location>
</feature>
<keyword evidence="1" id="KW-0812">Transmembrane</keyword>
<evidence type="ECO:0008006" key="3">
    <source>
        <dbReference type="Google" id="ProtNLM"/>
    </source>
</evidence>
<name>A0A7C5UWT8_9CREN</name>
<dbReference type="EMBL" id="DRUB01000176">
    <property type="protein sequence ID" value="HHR96882.1"/>
    <property type="molecule type" value="Genomic_DNA"/>
</dbReference>
<gene>
    <name evidence="2" type="ORF">ENL47_08845</name>
</gene>
<keyword evidence="1" id="KW-0472">Membrane</keyword>
<organism evidence="2">
    <name type="scientific">Ignisphaera aggregans</name>
    <dbReference type="NCBI Taxonomy" id="334771"/>
    <lineage>
        <taxon>Archaea</taxon>
        <taxon>Thermoproteota</taxon>
        <taxon>Thermoprotei</taxon>
        <taxon>Desulfurococcales</taxon>
        <taxon>Desulfurococcaceae</taxon>
        <taxon>Ignisphaera</taxon>
    </lineage>
</organism>